<dbReference type="SUPFAM" id="SSF51735">
    <property type="entry name" value="NAD(P)-binding Rossmann-fold domains"/>
    <property type="match status" value="1"/>
</dbReference>
<dbReference type="Pfam" id="PF00106">
    <property type="entry name" value="adh_short"/>
    <property type="match status" value="1"/>
</dbReference>
<accession>F1LDI5</accession>
<dbReference type="InterPro" id="IPR036291">
    <property type="entry name" value="NAD(P)-bd_dom_sf"/>
</dbReference>
<dbReference type="CDD" id="cd05233">
    <property type="entry name" value="SDR_c"/>
    <property type="match status" value="1"/>
</dbReference>
<proteinExistence type="evidence at transcript level"/>
<dbReference type="PANTHER" id="PTHR24322">
    <property type="entry name" value="PKSB"/>
    <property type="match status" value="1"/>
</dbReference>
<dbReference type="GO" id="GO:0005811">
    <property type="term" value="C:lipid droplet"/>
    <property type="evidence" value="ECO:0007669"/>
    <property type="project" value="TreeGrafter"/>
</dbReference>
<dbReference type="EMBL" id="JI179000">
    <property type="protein sequence ID" value="ADY48189.1"/>
    <property type="molecule type" value="mRNA"/>
</dbReference>
<reference evidence="3" key="1">
    <citation type="journal article" date="2011" name="Genome Res.">
        <title>Deep small RNA sequencing from the nematode Ascaris reveals conservation, functional diversification, and novel developmental profiles.</title>
        <authorList>
            <person name="Wang J."/>
            <person name="Czech B."/>
            <person name="Crunk A."/>
            <person name="Wallace A."/>
            <person name="Mitreva M."/>
            <person name="Hannon G.J."/>
            <person name="Davis R.E."/>
        </authorList>
    </citation>
    <scope>NUCLEOTIDE SEQUENCE</scope>
</reference>
<dbReference type="PANTHER" id="PTHR24322:SF736">
    <property type="entry name" value="RETINOL DEHYDROGENASE 10"/>
    <property type="match status" value="1"/>
</dbReference>
<evidence type="ECO:0000256" key="1">
    <source>
        <dbReference type="ARBA" id="ARBA00006484"/>
    </source>
</evidence>
<dbReference type="AlphaFoldDB" id="F1LDI5"/>
<name>F1LDI5_ASCSU</name>
<keyword evidence="2" id="KW-0560">Oxidoreductase</keyword>
<organism evidence="3">
    <name type="scientific">Ascaris suum</name>
    <name type="common">Pig roundworm</name>
    <name type="synonym">Ascaris lumbricoides</name>
    <dbReference type="NCBI Taxonomy" id="6253"/>
    <lineage>
        <taxon>Eukaryota</taxon>
        <taxon>Metazoa</taxon>
        <taxon>Ecdysozoa</taxon>
        <taxon>Nematoda</taxon>
        <taxon>Chromadorea</taxon>
        <taxon>Rhabditida</taxon>
        <taxon>Spirurina</taxon>
        <taxon>Ascaridomorpha</taxon>
        <taxon>Ascaridoidea</taxon>
        <taxon>Ascarididae</taxon>
        <taxon>Ascaris</taxon>
    </lineage>
</organism>
<sequence length="205" mass="22980">MARVSRSQLFYSTIGTLLHIFFVAIPKDLWRWRHTTQKSVRGKTIVITGAASGLGKAMAEIFALEHGAKVAIIDINSDNALATVNQINERKGVARSWTCDISNAEQMEICANEIRSEFGHVDIVICNAAILFFGHALQFSTSQLQKSLNVNIMGTINVCLRQYERFYDQWKNATRVISLPYPQLPATVVKHMALLIVQRSSRSVE</sequence>
<dbReference type="GO" id="GO:0016616">
    <property type="term" value="F:oxidoreductase activity, acting on the CH-OH group of donors, NAD or NADP as acceptor"/>
    <property type="evidence" value="ECO:0007669"/>
    <property type="project" value="TreeGrafter"/>
</dbReference>
<evidence type="ECO:0000313" key="3">
    <source>
        <dbReference type="EMBL" id="ADY48189.1"/>
    </source>
</evidence>
<evidence type="ECO:0000256" key="2">
    <source>
        <dbReference type="ARBA" id="ARBA00023002"/>
    </source>
</evidence>
<protein>
    <submittedName>
        <fullName evidence="3">Oxidoreductase ephD</fullName>
    </submittedName>
</protein>
<dbReference type="Gene3D" id="3.40.50.720">
    <property type="entry name" value="NAD(P)-binding Rossmann-like Domain"/>
    <property type="match status" value="1"/>
</dbReference>
<comment type="similarity">
    <text evidence="1">Belongs to the short-chain dehydrogenases/reductases (SDR) family.</text>
</comment>
<dbReference type="PRINTS" id="PR00081">
    <property type="entry name" value="GDHRDH"/>
</dbReference>
<dbReference type="InterPro" id="IPR002347">
    <property type="entry name" value="SDR_fam"/>
</dbReference>